<keyword evidence="6" id="KW-1185">Reference proteome</keyword>
<protein>
    <submittedName>
        <fullName evidence="5">Biotin--[acetyl-CoA-carboxylase] ligase</fullName>
        <ecNumber evidence="5">6.3.4.15</ecNumber>
    </submittedName>
</protein>
<dbReference type="SUPFAM" id="SSF55681">
    <property type="entry name" value="Class II aaRS and biotin synthetases"/>
    <property type="match status" value="1"/>
</dbReference>
<dbReference type="CDD" id="cd03144">
    <property type="entry name" value="GATase1_ScBLP_like"/>
    <property type="match status" value="1"/>
</dbReference>
<feature type="domain" description="BPL/LPL catalytic" evidence="4">
    <location>
        <begin position="405"/>
        <end position="602"/>
    </location>
</feature>
<dbReference type="NCBIfam" id="TIGR00121">
    <property type="entry name" value="birA_ligase"/>
    <property type="match status" value="1"/>
</dbReference>
<dbReference type="Gene3D" id="3.30.930.10">
    <property type="entry name" value="Bira Bifunctional Protein, Domain 2"/>
    <property type="match status" value="1"/>
</dbReference>
<name>A0A0F4YJ18_RASE3</name>
<evidence type="ECO:0000313" key="5">
    <source>
        <dbReference type="EMBL" id="KKA18272.1"/>
    </source>
</evidence>
<dbReference type="AlphaFoldDB" id="A0A0F4YJ18"/>
<dbReference type="InterPro" id="IPR019197">
    <property type="entry name" value="Biotin-prot_ligase_N"/>
</dbReference>
<dbReference type="InterPro" id="IPR045864">
    <property type="entry name" value="aa-tRNA-synth_II/BPL/LPL"/>
</dbReference>
<accession>A0A0F4YJ18</accession>
<evidence type="ECO:0000259" key="4">
    <source>
        <dbReference type="PROSITE" id="PS51733"/>
    </source>
</evidence>
<dbReference type="InterPro" id="IPR029062">
    <property type="entry name" value="Class_I_gatase-like"/>
</dbReference>
<dbReference type="OrthoDB" id="10250105at2759"/>
<keyword evidence="2 5" id="KW-0436">Ligase</keyword>
<dbReference type="CDD" id="cd16442">
    <property type="entry name" value="BPL"/>
    <property type="match status" value="1"/>
</dbReference>
<dbReference type="GO" id="GO:0004077">
    <property type="term" value="F:biotin--[biotin carboxyl-carrier protein] ligase activity"/>
    <property type="evidence" value="ECO:0007669"/>
    <property type="project" value="UniProtKB-EC"/>
</dbReference>
<dbReference type="Proteomes" id="UP000053958">
    <property type="component" value="Unassembled WGS sequence"/>
</dbReference>
<comment type="caution">
    <text evidence="5">The sequence shown here is derived from an EMBL/GenBank/DDBJ whole genome shotgun (WGS) entry which is preliminary data.</text>
</comment>
<dbReference type="RefSeq" id="XP_013324884.1">
    <property type="nucleotide sequence ID" value="XM_013469430.1"/>
</dbReference>
<dbReference type="PROSITE" id="PS51733">
    <property type="entry name" value="BPL_LPL_CATALYTIC"/>
    <property type="match status" value="1"/>
</dbReference>
<dbReference type="GeneID" id="25320048"/>
<comment type="similarity">
    <text evidence="1">Belongs to the biotin--protein ligase family.</text>
</comment>
<dbReference type="InterPro" id="IPR004408">
    <property type="entry name" value="Biotin_CoA_COase_ligase"/>
</dbReference>
<evidence type="ECO:0000256" key="2">
    <source>
        <dbReference type="ARBA" id="ARBA00022598"/>
    </source>
</evidence>
<dbReference type="Pfam" id="PF09825">
    <property type="entry name" value="BPL_N"/>
    <property type="match status" value="1"/>
</dbReference>
<dbReference type="EMBL" id="LASV01000475">
    <property type="protein sequence ID" value="KKA18272.1"/>
    <property type="molecule type" value="Genomic_DNA"/>
</dbReference>
<dbReference type="EC" id="6.3.4.15" evidence="5"/>
<evidence type="ECO:0000256" key="3">
    <source>
        <dbReference type="SAM" id="MobiDB-lite"/>
    </source>
</evidence>
<dbReference type="PANTHER" id="PTHR12835:SF5">
    <property type="entry name" value="BIOTIN--PROTEIN LIGASE"/>
    <property type="match status" value="1"/>
</dbReference>
<feature type="region of interest" description="Disordered" evidence="3">
    <location>
        <begin position="315"/>
        <end position="334"/>
    </location>
</feature>
<reference evidence="5 6" key="1">
    <citation type="submission" date="2015-04" db="EMBL/GenBank/DDBJ databases">
        <authorList>
            <person name="Heijne W.H."/>
            <person name="Fedorova N.D."/>
            <person name="Nierman W.C."/>
            <person name="Vollebregt A.W."/>
            <person name="Zhao Z."/>
            <person name="Wu L."/>
            <person name="Kumar M."/>
            <person name="Stam H."/>
            <person name="van den Berg M.A."/>
            <person name="Pel H.J."/>
        </authorList>
    </citation>
    <scope>NUCLEOTIDE SEQUENCE [LARGE SCALE GENOMIC DNA]</scope>
    <source>
        <strain evidence="5 6">CBS 393.64</strain>
    </source>
</reference>
<dbReference type="InterPro" id="IPR004143">
    <property type="entry name" value="BPL_LPL_catalytic"/>
</dbReference>
<sequence>MAADNNLAAQRLNVLVYSGALTQSAWRKNVLTDPSPGNGSTVESVRHCLYTLRRLLAPNYAVIPVTADMIIKEPWTATCAMLVMPGGADLGYCKALNGQGNRRISQFVQRGGAYLGFCAGGYYGSKRCEFEVGDKKMAVVGDRELAFFPGTCRGCAFPGFVYHSEAGARAAELKVSKSALNVGVVPDVFRSYYNGGGVFVDAPLFAAVNLDKSAGGPEYAKVVDQLEADDKARTDFLKACLAKLGLRVNQETATVPSLSCLHLSSVDSEDTGRLVSSLEEIISKEGDKEYLKDDNDTFLIERPDAFRMEELEEALSSVNDPAEETKADQSSSTTEDRIVDYNSIVKRLLIHKELPSSKITPYWNHHAFYTHLRTYQSQSKEAILDFGRHLLYGEVVTSTNTILEKYVIPILFPCRSSSLMDESRNTQLLRRLPTGFTATATVQVAGRGRGSNVWVSPAGALMFSTVIRHPVDKIQSAPVVFIQYLAAMAVVKGIKSYDKGYEDLPVKLKWPNDVYAIDPAQPEKKSYTKICGILVNSHFSSREYISVVGIGLNATNASPTTSLNALVQRFAPSGTATKQPITLEKLLARILTVFEELYTRFLRTGFDRAFEEMYYADWLHMHQVVTLEEEGGARARIKGITRDYGLLLAEELGWEDRPTGRIWQLQSDSNSFDFFRGLVRRKV</sequence>
<dbReference type="GO" id="GO:0005737">
    <property type="term" value="C:cytoplasm"/>
    <property type="evidence" value="ECO:0007669"/>
    <property type="project" value="TreeGrafter"/>
</dbReference>
<gene>
    <name evidence="5" type="ORF">T310_7783</name>
</gene>
<dbReference type="PANTHER" id="PTHR12835">
    <property type="entry name" value="BIOTIN PROTEIN LIGASE"/>
    <property type="match status" value="1"/>
</dbReference>
<evidence type="ECO:0000313" key="6">
    <source>
        <dbReference type="Proteomes" id="UP000053958"/>
    </source>
</evidence>
<evidence type="ECO:0000256" key="1">
    <source>
        <dbReference type="ARBA" id="ARBA00009934"/>
    </source>
</evidence>
<dbReference type="SUPFAM" id="SSF52317">
    <property type="entry name" value="Class I glutamine amidotransferase-like"/>
    <property type="match status" value="1"/>
</dbReference>
<organism evidence="5 6">
    <name type="scientific">Rasamsonia emersonii (strain ATCC 16479 / CBS 393.64 / IMI 116815)</name>
    <dbReference type="NCBI Taxonomy" id="1408163"/>
    <lineage>
        <taxon>Eukaryota</taxon>
        <taxon>Fungi</taxon>
        <taxon>Dikarya</taxon>
        <taxon>Ascomycota</taxon>
        <taxon>Pezizomycotina</taxon>
        <taxon>Eurotiomycetes</taxon>
        <taxon>Eurotiomycetidae</taxon>
        <taxon>Eurotiales</taxon>
        <taxon>Trichocomaceae</taxon>
        <taxon>Rasamsonia</taxon>
    </lineage>
</organism>
<dbReference type="Pfam" id="PF03099">
    <property type="entry name" value="BPL_LplA_LipB"/>
    <property type="match status" value="1"/>
</dbReference>
<proteinExistence type="inferred from homology"/>
<dbReference type="STRING" id="1408163.A0A0F4YJ18"/>